<dbReference type="AlphaFoldDB" id="A0A0A9BN01"/>
<reference evidence="1" key="2">
    <citation type="journal article" date="2015" name="Data Brief">
        <title>Shoot transcriptome of the giant reed, Arundo donax.</title>
        <authorList>
            <person name="Barrero R.A."/>
            <person name="Guerrero F.D."/>
            <person name="Moolhuijzen P."/>
            <person name="Goolsby J.A."/>
            <person name="Tidwell J."/>
            <person name="Bellgard S.E."/>
            <person name="Bellgard M.I."/>
        </authorList>
    </citation>
    <scope>NUCLEOTIDE SEQUENCE</scope>
    <source>
        <tissue evidence="1">Shoot tissue taken approximately 20 cm above the soil surface</tissue>
    </source>
</reference>
<protein>
    <submittedName>
        <fullName evidence="1">Uncharacterized protein</fullName>
    </submittedName>
</protein>
<name>A0A0A9BN01_ARUDO</name>
<reference evidence="1" key="1">
    <citation type="submission" date="2014-09" db="EMBL/GenBank/DDBJ databases">
        <authorList>
            <person name="Magalhaes I.L.F."/>
            <person name="Oliveira U."/>
            <person name="Santos F.R."/>
            <person name="Vidigal T.H.D.A."/>
            <person name="Brescovit A.D."/>
            <person name="Santos A.J."/>
        </authorList>
    </citation>
    <scope>NUCLEOTIDE SEQUENCE</scope>
    <source>
        <tissue evidence="1">Shoot tissue taken approximately 20 cm above the soil surface</tissue>
    </source>
</reference>
<accession>A0A0A9BN01</accession>
<proteinExistence type="predicted"/>
<evidence type="ECO:0000313" key="1">
    <source>
        <dbReference type="EMBL" id="JAD64751.1"/>
    </source>
</evidence>
<sequence length="27" mass="3250">MHIFGIYFQTSNLVLDNVPIKTYYIMK</sequence>
<dbReference type="EMBL" id="GBRH01233144">
    <property type="protein sequence ID" value="JAD64751.1"/>
    <property type="molecule type" value="Transcribed_RNA"/>
</dbReference>
<organism evidence="1">
    <name type="scientific">Arundo donax</name>
    <name type="common">Giant reed</name>
    <name type="synonym">Donax arundinaceus</name>
    <dbReference type="NCBI Taxonomy" id="35708"/>
    <lineage>
        <taxon>Eukaryota</taxon>
        <taxon>Viridiplantae</taxon>
        <taxon>Streptophyta</taxon>
        <taxon>Embryophyta</taxon>
        <taxon>Tracheophyta</taxon>
        <taxon>Spermatophyta</taxon>
        <taxon>Magnoliopsida</taxon>
        <taxon>Liliopsida</taxon>
        <taxon>Poales</taxon>
        <taxon>Poaceae</taxon>
        <taxon>PACMAD clade</taxon>
        <taxon>Arundinoideae</taxon>
        <taxon>Arundineae</taxon>
        <taxon>Arundo</taxon>
    </lineage>
</organism>